<dbReference type="InterPro" id="IPR036909">
    <property type="entry name" value="Cyt_c-like_dom_sf"/>
</dbReference>
<keyword evidence="5" id="KW-0560">Oxidoreductase</keyword>
<evidence type="ECO:0000256" key="2">
    <source>
        <dbReference type="ARBA" id="ARBA00022617"/>
    </source>
</evidence>
<organism evidence="9 10">
    <name type="scientific">Rosistilla oblonga</name>
    <dbReference type="NCBI Taxonomy" id="2527990"/>
    <lineage>
        <taxon>Bacteria</taxon>
        <taxon>Pseudomonadati</taxon>
        <taxon>Planctomycetota</taxon>
        <taxon>Planctomycetia</taxon>
        <taxon>Pirellulales</taxon>
        <taxon>Pirellulaceae</taxon>
        <taxon>Rosistilla</taxon>
    </lineage>
</organism>
<reference evidence="9 10" key="1">
    <citation type="submission" date="2019-02" db="EMBL/GenBank/DDBJ databases">
        <title>Deep-cultivation of Planctomycetes and their phenomic and genomic characterization uncovers novel biology.</title>
        <authorList>
            <person name="Wiegand S."/>
            <person name="Jogler M."/>
            <person name="Boedeker C."/>
            <person name="Pinto D."/>
            <person name="Vollmers J."/>
            <person name="Rivas-Marin E."/>
            <person name="Kohn T."/>
            <person name="Peeters S.H."/>
            <person name="Heuer A."/>
            <person name="Rast P."/>
            <person name="Oberbeckmann S."/>
            <person name="Bunk B."/>
            <person name="Jeske O."/>
            <person name="Meyerdierks A."/>
            <person name="Storesund J.E."/>
            <person name="Kallscheuer N."/>
            <person name="Luecker S."/>
            <person name="Lage O.M."/>
            <person name="Pohl T."/>
            <person name="Merkel B.J."/>
            <person name="Hornburger P."/>
            <person name="Mueller R.-W."/>
            <person name="Bruemmer F."/>
            <person name="Labrenz M."/>
            <person name="Spormann A.M."/>
            <person name="Op den Camp H."/>
            <person name="Overmann J."/>
            <person name="Amann R."/>
            <person name="Jetten M.S.M."/>
            <person name="Mascher T."/>
            <person name="Medema M.H."/>
            <person name="Devos D.P."/>
            <person name="Kaster A.-K."/>
            <person name="Ovreas L."/>
            <person name="Rohde M."/>
            <person name="Galperin M.Y."/>
            <person name="Jogler C."/>
        </authorList>
    </citation>
    <scope>NUCLEOTIDE SEQUENCE [LARGE SCALE GENOMIC DNA]</scope>
    <source>
        <strain evidence="9 10">Mal33</strain>
    </source>
</reference>
<dbReference type="GO" id="GO:0020037">
    <property type="term" value="F:heme binding"/>
    <property type="evidence" value="ECO:0007669"/>
    <property type="project" value="InterPro"/>
</dbReference>
<evidence type="ECO:0000256" key="4">
    <source>
        <dbReference type="ARBA" id="ARBA00022729"/>
    </source>
</evidence>
<evidence type="ECO:0000313" key="9">
    <source>
        <dbReference type="EMBL" id="QDV58551.1"/>
    </source>
</evidence>
<dbReference type="Pfam" id="PF03150">
    <property type="entry name" value="CCP_MauG"/>
    <property type="match status" value="1"/>
</dbReference>
<keyword evidence="6 7" id="KW-0408">Iron</keyword>
<sequence length="590" mass="64031">MRCDSLPTLARCRFLPRLIGTFLLVVAGFAGASEAAQPLRPVDACFFDNDQTLLVVCQRSGEVLALDSTSGAVKTRLTVGGDLTAIERLPGGTAWAVDTAGDRLIEIDLEAGKLIAKSTIDCVRSPVSVIAGEANQLLVAGLWSRQVTCVARPAIDEPARPVWTQNLNFSPKTLRLLQPENVVLAVDAFGSQIAYLDASTGEQLRQIEFYGHRIRGMVDDPDGKRLIVSHQMLNSAAQSSNNDIHWGMMVSNDLRWLDRGRVMEADEENFYKDGHIDPIGIVGQGGADPNDLVCTVDGIVIVPLGGANEVAIGHEEFYELARLPVGINPVAVAVDSRGKTGWVVNRLGDSLTKIDIGERSVLKTVRLSEDWTPTTSELGERLFHDASLAHDGWMSCSSCHPGGHAVNERADNLSDGAYTSPKRVLSLLGRADTAPFGWIGADEKLEAQLQRTVRTTMQGHNKLTGEQVTQLTAFLESLVPPPPVVDASIPEVGASIARGRAIFQRQGCNDCHAGSKYTSAELYDVGLEDELGHTRFNPPSLLGVGQRGPRYFHDLRAESLEAVFTEHKHTLDQPLSQPDLEDLLTFLRSL</sequence>
<gene>
    <name evidence="9" type="ORF">Mal33_45740</name>
</gene>
<keyword evidence="3 7" id="KW-0479">Metal-binding</keyword>
<dbReference type="Gene3D" id="2.130.10.10">
    <property type="entry name" value="YVTN repeat-like/Quinoprotein amine dehydrogenase"/>
    <property type="match status" value="2"/>
</dbReference>
<dbReference type="GO" id="GO:0009055">
    <property type="term" value="F:electron transfer activity"/>
    <property type="evidence" value="ECO:0007669"/>
    <property type="project" value="InterPro"/>
</dbReference>
<evidence type="ECO:0000256" key="1">
    <source>
        <dbReference type="ARBA" id="ARBA00004196"/>
    </source>
</evidence>
<dbReference type="PANTHER" id="PTHR30600">
    <property type="entry name" value="CYTOCHROME C PEROXIDASE-RELATED"/>
    <property type="match status" value="1"/>
</dbReference>
<dbReference type="EMBL" id="CP036318">
    <property type="protein sequence ID" value="QDV58551.1"/>
    <property type="molecule type" value="Genomic_DNA"/>
</dbReference>
<dbReference type="GO" id="GO:0004130">
    <property type="term" value="F:cytochrome-c peroxidase activity"/>
    <property type="evidence" value="ECO:0007669"/>
    <property type="project" value="TreeGrafter"/>
</dbReference>
<evidence type="ECO:0000256" key="5">
    <source>
        <dbReference type="ARBA" id="ARBA00023002"/>
    </source>
</evidence>
<evidence type="ECO:0000256" key="7">
    <source>
        <dbReference type="PROSITE-ProRule" id="PRU00433"/>
    </source>
</evidence>
<dbReference type="PANTHER" id="PTHR30600:SF10">
    <property type="entry name" value="BLL6722 PROTEIN"/>
    <property type="match status" value="1"/>
</dbReference>
<comment type="subcellular location">
    <subcellularLocation>
        <location evidence="1">Cell envelope</location>
    </subcellularLocation>
</comment>
<dbReference type="InterPro" id="IPR015943">
    <property type="entry name" value="WD40/YVTN_repeat-like_dom_sf"/>
</dbReference>
<feature type="domain" description="Cytochrome c" evidence="8">
    <location>
        <begin position="494"/>
        <end position="590"/>
    </location>
</feature>
<dbReference type="InterPro" id="IPR009056">
    <property type="entry name" value="Cyt_c-like_dom"/>
</dbReference>
<dbReference type="GO" id="GO:0046872">
    <property type="term" value="F:metal ion binding"/>
    <property type="evidence" value="ECO:0007669"/>
    <property type="project" value="UniProtKB-KW"/>
</dbReference>
<evidence type="ECO:0000313" key="10">
    <source>
        <dbReference type="Proteomes" id="UP000316770"/>
    </source>
</evidence>
<accession>A0A518IZP1</accession>
<feature type="domain" description="Cytochrome c" evidence="8">
    <location>
        <begin position="374"/>
        <end position="479"/>
    </location>
</feature>
<keyword evidence="4" id="KW-0732">Signal</keyword>
<keyword evidence="10" id="KW-1185">Reference proteome</keyword>
<protein>
    <submittedName>
        <fullName evidence="9">Di-heme cytochrome c peroxidase</fullName>
    </submittedName>
</protein>
<dbReference type="SUPFAM" id="SSF50974">
    <property type="entry name" value="Nitrous oxide reductase, N-terminal domain"/>
    <property type="match status" value="1"/>
</dbReference>
<keyword evidence="2 7" id="KW-0349">Heme</keyword>
<dbReference type="SUPFAM" id="SSF46626">
    <property type="entry name" value="Cytochrome c"/>
    <property type="match status" value="2"/>
</dbReference>
<evidence type="ECO:0000256" key="3">
    <source>
        <dbReference type="ARBA" id="ARBA00022723"/>
    </source>
</evidence>
<dbReference type="AlphaFoldDB" id="A0A518IZP1"/>
<dbReference type="PROSITE" id="PS51007">
    <property type="entry name" value="CYTC"/>
    <property type="match status" value="2"/>
</dbReference>
<dbReference type="InterPro" id="IPR051395">
    <property type="entry name" value="Cytochrome_c_Peroxidase/MauG"/>
</dbReference>
<keyword evidence="9" id="KW-0575">Peroxidase</keyword>
<dbReference type="InterPro" id="IPR011045">
    <property type="entry name" value="N2O_reductase_N"/>
</dbReference>
<dbReference type="InterPro" id="IPR004852">
    <property type="entry name" value="Di-haem_cyt_c_peroxidsae"/>
</dbReference>
<evidence type="ECO:0000259" key="8">
    <source>
        <dbReference type="PROSITE" id="PS51007"/>
    </source>
</evidence>
<dbReference type="Gene3D" id="1.10.760.10">
    <property type="entry name" value="Cytochrome c-like domain"/>
    <property type="match status" value="2"/>
</dbReference>
<evidence type="ECO:0000256" key="6">
    <source>
        <dbReference type="ARBA" id="ARBA00023004"/>
    </source>
</evidence>
<dbReference type="Proteomes" id="UP000316770">
    <property type="component" value="Chromosome"/>
</dbReference>
<name>A0A518IZP1_9BACT</name>
<dbReference type="GO" id="GO:0030313">
    <property type="term" value="C:cell envelope"/>
    <property type="evidence" value="ECO:0007669"/>
    <property type="project" value="UniProtKB-SubCell"/>
</dbReference>
<proteinExistence type="predicted"/>